<feature type="transmembrane region" description="Helical" evidence="1">
    <location>
        <begin position="66"/>
        <end position="86"/>
    </location>
</feature>
<evidence type="ECO:0000313" key="3">
    <source>
        <dbReference type="Proteomes" id="UP001291653"/>
    </source>
</evidence>
<accession>A0ABQ5NWU7</accession>
<sequence length="172" mass="17307">MNTAERSVRPAGNTFNIGLAFVFVLGISFTTYMLTDSWGGASWVLGTTVSVVVSALALVRERHRMPAALAGLAVTGIAVAVSLAVGEDLPQEPAPITSLALAVLVGSAVRKLPTAPAAAIAAGGVVLAGAVWVNGWTIVTGLSSLTMAVALALGATLRVQDRQGGGNGQSSR</sequence>
<organism evidence="2 3">
    <name type="scientific">Streptomyces yaizuensis</name>
    <dbReference type="NCBI Taxonomy" id="2989713"/>
    <lineage>
        <taxon>Bacteria</taxon>
        <taxon>Bacillati</taxon>
        <taxon>Actinomycetota</taxon>
        <taxon>Actinomycetes</taxon>
        <taxon>Kitasatosporales</taxon>
        <taxon>Streptomycetaceae</taxon>
        <taxon>Streptomyces</taxon>
    </lineage>
</organism>
<dbReference type="Proteomes" id="UP001291653">
    <property type="component" value="Unassembled WGS sequence"/>
</dbReference>
<feature type="transmembrane region" description="Helical" evidence="1">
    <location>
        <begin position="139"/>
        <end position="157"/>
    </location>
</feature>
<evidence type="ECO:0000313" key="2">
    <source>
        <dbReference type="EMBL" id="GLF94847.1"/>
    </source>
</evidence>
<keyword evidence="1" id="KW-0812">Transmembrane</keyword>
<keyword evidence="3" id="KW-1185">Reference proteome</keyword>
<reference evidence="2 3" key="1">
    <citation type="submission" date="2022-10" db="EMBL/GenBank/DDBJ databases">
        <title>Draft genome sequence of Streptomyces sp. YSPA8.</title>
        <authorList>
            <person name="Moriuchi R."/>
            <person name="Dohra H."/>
            <person name="Yamamura H."/>
            <person name="Kodani S."/>
        </authorList>
    </citation>
    <scope>NUCLEOTIDE SEQUENCE [LARGE SCALE GENOMIC DNA]</scope>
    <source>
        <strain evidence="2 3">YSPA8</strain>
    </source>
</reference>
<dbReference type="RefSeq" id="WP_323446939.1">
    <property type="nucleotide sequence ID" value="NZ_BSBI01000004.1"/>
</dbReference>
<feature type="transmembrane region" description="Helical" evidence="1">
    <location>
        <begin position="40"/>
        <end position="59"/>
    </location>
</feature>
<comment type="caution">
    <text evidence="2">The sequence shown here is derived from an EMBL/GenBank/DDBJ whole genome shotgun (WGS) entry which is preliminary data.</text>
</comment>
<feature type="transmembrane region" description="Helical" evidence="1">
    <location>
        <begin position="12"/>
        <end position="34"/>
    </location>
</feature>
<proteinExistence type="predicted"/>
<protein>
    <submittedName>
        <fullName evidence="2">Metal transporter</fullName>
    </submittedName>
</protein>
<gene>
    <name evidence="2" type="ORF">SYYSPA8_11140</name>
</gene>
<dbReference type="EMBL" id="BSBI01000004">
    <property type="protein sequence ID" value="GLF94847.1"/>
    <property type="molecule type" value="Genomic_DNA"/>
</dbReference>
<evidence type="ECO:0000256" key="1">
    <source>
        <dbReference type="SAM" id="Phobius"/>
    </source>
</evidence>
<keyword evidence="1" id="KW-1133">Transmembrane helix</keyword>
<keyword evidence="1" id="KW-0472">Membrane</keyword>
<name>A0ABQ5NWU7_9ACTN</name>